<protein>
    <submittedName>
        <fullName evidence="2">RNA-directed DNA polymerase</fullName>
    </submittedName>
</protein>
<dbReference type="InterPro" id="IPR000477">
    <property type="entry name" value="RT_dom"/>
</dbReference>
<dbReference type="Proteomes" id="UP000307592">
    <property type="component" value="Unassembled WGS sequence"/>
</dbReference>
<dbReference type="PROSITE" id="PS50878">
    <property type="entry name" value="RT_POL"/>
    <property type="match status" value="1"/>
</dbReference>
<sequence>MYDQSFNIRTLSGCFQPEDFKEWKKLKVPDERQKTILLASIRAQQGFLGVNLSSSVIRRKNVYWLDEVSDILVLRKIKNNIVKTNRMKSVPRTVIVNSLKSLVSECSQYRVYRLDIKSFYESFKADFVYKHVDGLRNLSVKTKQLLKELLYSYHINGGHGIPRGLSVSAVLSESLMQSFDEFVRGGEAVFYYARYVDDIIIVTGGYEENHSFLRSLRSALPQGLKFNNGKKFFVSDVIKKSPKSKQNTHANMLFSFEYLGYRFVITDNVIECNIRGLYRQVDIDLARSKVNKIKSRIVYSIISFNKNSDFDLLCDRLMFLSGNFSVPDSDRMLKFLSGIHYNYPLLNARNSEGLSEIDSFLKKAILSSYGKVFSKFFMKLTQEQKCRLLKFSFIRGHEKCYFFHYSATKMFKIQECWKYV</sequence>
<gene>
    <name evidence="2" type="ORF">EP164_05555</name>
</gene>
<keyword evidence="2" id="KW-0808">Transferase</keyword>
<dbReference type="Pfam" id="PF00078">
    <property type="entry name" value="RVT_1"/>
    <property type="match status" value="1"/>
</dbReference>
<keyword evidence="2" id="KW-0548">Nucleotidyltransferase</keyword>
<organism evidence="2 3">
    <name type="scientific">Photorhabdus luminescens subsp. sonorensis</name>
    <dbReference type="NCBI Taxonomy" id="1173677"/>
    <lineage>
        <taxon>Bacteria</taxon>
        <taxon>Pseudomonadati</taxon>
        <taxon>Pseudomonadota</taxon>
        <taxon>Gammaproteobacteria</taxon>
        <taxon>Enterobacterales</taxon>
        <taxon>Morganellaceae</taxon>
        <taxon>Photorhabdus</taxon>
    </lineage>
</organism>
<evidence type="ECO:0000259" key="1">
    <source>
        <dbReference type="PROSITE" id="PS50878"/>
    </source>
</evidence>
<dbReference type="GO" id="GO:0003964">
    <property type="term" value="F:RNA-directed DNA polymerase activity"/>
    <property type="evidence" value="ECO:0007669"/>
    <property type="project" value="UniProtKB-KW"/>
</dbReference>
<keyword evidence="2" id="KW-0695">RNA-directed DNA polymerase</keyword>
<reference evidence="2 3" key="1">
    <citation type="submission" date="2019-01" db="EMBL/GenBank/DDBJ databases">
        <title>Draft genome assembly of Photorhabdus luminescens subsp. sonorensis Caborca.</title>
        <authorList>
            <person name="Duong D.A."/>
            <person name="Espinosa-Artiles P."/>
            <person name="Orozco R.A."/>
            <person name="Molnar I."/>
            <person name="Stock P."/>
        </authorList>
    </citation>
    <scope>NUCLEOTIDE SEQUENCE [LARGE SCALE GENOMIC DNA]</scope>
    <source>
        <strain evidence="2 3">Caborca</strain>
    </source>
</reference>
<dbReference type="NCBIfam" id="NF041747">
    <property type="entry name" value="Drt3a"/>
    <property type="match status" value="1"/>
</dbReference>
<accession>A0A5C4RJX9</accession>
<comment type="caution">
    <text evidence="2">The sequence shown here is derived from an EMBL/GenBank/DDBJ whole genome shotgun (WGS) entry which is preliminary data.</text>
</comment>
<dbReference type="AlphaFoldDB" id="A0A5C4RJX9"/>
<proteinExistence type="predicted"/>
<evidence type="ECO:0000313" key="3">
    <source>
        <dbReference type="Proteomes" id="UP000307592"/>
    </source>
</evidence>
<name>A0A5C4RJX9_PHOLU</name>
<dbReference type="RefSeq" id="WP_139654924.1">
    <property type="nucleotide sequence ID" value="NZ_CAWOQH010000188.1"/>
</dbReference>
<evidence type="ECO:0000313" key="2">
    <source>
        <dbReference type="EMBL" id="TNH44403.1"/>
    </source>
</evidence>
<dbReference type="EMBL" id="SBIJ01000006">
    <property type="protein sequence ID" value="TNH44403.1"/>
    <property type="molecule type" value="Genomic_DNA"/>
</dbReference>
<dbReference type="CDD" id="cd01646">
    <property type="entry name" value="RT_Bac_retron_I"/>
    <property type="match status" value="1"/>
</dbReference>
<feature type="domain" description="Reverse transcriptase" evidence="1">
    <location>
        <begin position="1"/>
        <end position="263"/>
    </location>
</feature>